<reference evidence="1" key="1">
    <citation type="submission" date="2018-05" db="EMBL/GenBank/DDBJ databases">
        <authorList>
            <person name="Lanie J.A."/>
            <person name="Ng W.-L."/>
            <person name="Kazmierczak K.M."/>
            <person name="Andrzejewski T.M."/>
            <person name="Davidsen T.M."/>
            <person name="Wayne K.J."/>
            <person name="Tettelin H."/>
            <person name="Glass J.I."/>
            <person name="Rusch D."/>
            <person name="Podicherti R."/>
            <person name="Tsui H.-C.T."/>
            <person name="Winkler M.E."/>
        </authorList>
    </citation>
    <scope>NUCLEOTIDE SEQUENCE</scope>
</reference>
<dbReference type="InterPro" id="IPR036259">
    <property type="entry name" value="MFS_trans_sf"/>
</dbReference>
<evidence type="ECO:0008006" key="2">
    <source>
        <dbReference type="Google" id="ProtNLM"/>
    </source>
</evidence>
<protein>
    <recommendedName>
        <fullName evidence="2">Major facilitator superfamily (MFS) profile domain-containing protein</fullName>
    </recommendedName>
</protein>
<proteinExistence type="predicted"/>
<evidence type="ECO:0000313" key="1">
    <source>
        <dbReference type="EMBL" id="SVC62653.1"/>
    </source>
</evidence>
<gene>
    <name evidence="1" type="ORF">METZ01_LOCUS315507</name>
</gene>
<accession>A0A382NN64</accession>
<sequence>MLLNVLPLFLANVLGVRFWAVGIIEGIAETTASVLKLYSGRLSDRIRTRKPLAVVGYAIAALAKPFYYIASSWPHVLAIRWADRVGKGVRTAPRDAL</sequence>
<dbReference type="SUPFAM" id="SSF103473">
    <property type="entry name" value="MFS general substrate transporter"/>
    <property type="match status" value="1"/>
</dbReference>
<feature type="non-terminal residue" evidence="1">
    <location>
        <position position="97"/>
    </location>
</feature>
<dbReference type="PANTHER" id="PTHR23518">
    <property type="entry name" value="C-METHYLTRANSFERASE"/>
    <property type="match status" value="1"/>
</dbReference>
<name>A0A382NN64_9ZZZZ</name>
<dbReference type="AlphaFoldDB" id="A0A382NN64"/>
<dbReference type="PANTHER" id="PTHR23518:SF2">
    <property type="entry name" value="MAJOR FACILITATOR SUPERFAMILY TRANSPORTER"/>
    <property type="match status" value="1"/>
</dbReference>
<dbReference type="EMBL" id="UINC01101665">
    <property type="protein sequence ID" value="SVC62653.1"/>
    <property type="molecule type" value="Genomic_DNA"/>
</dbReference>
<organism evidence="1">
    <name type="scientific">marine metagenome</name>
    <dbReference type="NCBI Taxonomy" id="408172"/>
    <lineage>
        <taxon>unclassified sequences</taxon>
        <taxon>metagenomes</taxon>
        <taxon>ecological metagenomes</taxon>
    </lineage>
</organism>
<dbReference type="Gene3D" id="1.20.1250.20">
    <property type="entry name" value="MFS general substrate transporter like domains"/>
    <property type="match status" value="1"/>
</dbReference>